<organism evidence="2 3">
    <name type="scientific">Isosphaera pallida (strain ATCC 43644 / DSM 9630 / IS1B)</name>
    <dbReference type="NCBI Taxonomy" id="575540"/>
    <lineage>
        <taxon>Bacteria</taxon>
        <taxon>Pseudomonadati</taxon>
        <taxon>Planctomycetota</taxon>
        <taxon>Planctomycetia</taxon>
        <taxon>Isosphaerales</taxon>
        <taxon>Isosphaeraceae</taxon>
        <taxon>Isosphaera</taxon>
    </lineage>
</organism>
<dbReference type="EMBL" id="CP002353">
    <property type="protein sequence ID" value="ADV61107.1"/>
    <property type="molecule type" value="Genomic_DNA"/>
</dbReference>
<reference evidence="2 3" key="2">
    <citation type="journal article" date="2011" name="Stand. Genomic Sci.">
        <title>Complete genome sequence of Isosphaera pallida type strain (IS1B).</title>
        <authorList>
            <consortium name="US DOE Joint Genome Institute (JGI-PGF)"/>
            <person name="Goker M."/>
            <person name="Cleland D."/>
            <person name="Saunders E."/>
            <person name="Lapidus A."/>
            <person name="Nolan M."/>
            <person name="Lucas S."/>
            <person name="Hammon N."/>
            <person name="Deshpande S."/>
            <person name="Cheng J.F."/>
            <person name="Tapia R."/>
            <person name="Han C."/>
            <person name="Goodwin L."/>
            <person name="Pitluck S."/>
            <person name="Liolios K."/>
            <person name="Pagani I."/>
            <person name="Ivanova N."/>
            <person name="Mavromatis K."/>
            <person name="Pati A."/>
            <person name="Chen A."/>
            <person name="Palaniappan K."/>
            <person name="Land M."/>
            <person name="Hauser L."/>
            <person name="Chang Y.J."/>
            <person name="Jeffries C.D."/>
            <person name="Detter J.C."/>
            <person name="Beck B."/>
            <person name="Woyke T."/>
            <person name="Bristow J."/>
            <person name="Eisen J.A."/>
            <person name="Markowitz V."/>
            <person name="Hugenholtz P."/>
            <person name="Kyrpides N.C."/>
            <person name="Klenk H.P."/>
        </authorList>
    </citation>
    <scope>NUCLEOTIDE SEQUENCE [LARGE SCALE GENOMIC DNA]</scope>
    <source>
        <strain evidence="3">ATCC 43644 / DSM 9630 / IS1B</strain>
    </source>
</reference>
<dbReference type="PROSITE" id="PS51658">
    <property type="entry name" value="BFN"/>
    <property type="match status" value="1"/>
</dbReference>
<dbReference type="PANTHER" id="PTHR15160">
    <property type="entry name" value="VON HIPPEL-LINDAU PROTEIN"/>
    <property type="match status" value="1"/>
</dbReference>
<dbReference type="HOGENOM" id="CLU_1413470_0_0_0"/>
<reference key="1">
    <citation type="submission" date="2010-11" db="EMBL/GenBank/DDBJ databases">
        <title>The complete sequence of chromosome of Isophaera pallida ATCC 43644.</title>
        <authorList>
            <consortium name="US DOE Joint Genome Institute (JGI-PGF)"/>
            <person name="Lucas S."/>
            <person name="Copeland A."/>
            <person name="Lapidus A."/>
            <person name="Bruce D."/>
            <person name="Goodwin L."/>
            <person name="Pitluck S."/>
            <person name="Kyrpides N."/>
            <person name="Mavromatis K."/>
            <person name="Pagani I."/>
            <person name="Ivanova N."/>
            <person name="Saunders E."/>
            <person name="Brettin T."/>
            <person name="Detter J.C."/>
            <person name="Han C."/>
            <person name="Tapia R."/>
            <person name="Land M."/>
            <person name="Hauser L."/>
            <person name="Markowitz V."/>
            <person name="Cheng J.-F."/>
            <person name="Hugenholtz P."/>
            <person name="Woyke T."/>
            <person name="Wu D."/>
            <person name="Eisen J.A."/>
        </authorList>
    </citation>
    <scope>NUCLEOTIDE SEQUENCE</scope>
    <source>
        <strain>ATCC 43644</strain>
    </source>
</reference>
<dbReference type="GO" id="GO:0004518">
    <property type="term" value="F:nuclease activity"/>
    <property type="evidence" value="ECO:0007669"/>
    <property type="project" value="InterPro"/>
</dbReference>
<accession>E8QZI0</accession>
<name>E8QZI0_ISOPI</name>
<dbReference type="eggNOG" id="COG1259">
    <property type="taxonomic scope" value="Bacteria"/>
</dbReference>
<dbReference type="InterPro" id="IPR036104">
    <property type="entry name" value="BFN_sf"/>
</dbReference>
<feature type="domain" description="BFN" evidence="1">
    <location>
        <begin position="62"/>
        <end position="192"/>
    </location>
</feature>
<dbReference type="SUPFAM" id="SSF103256">
    <property type="entry name" value="Hypothetical protein TM0160"/>
    <property type="match status" value="1"/>
</dbReference>
<sequence length="192" mass="21444">MGSSGNNGARRVSLDSWIAHHQEAASRIHPSTRPRSSEPTSINLFFARVRGSSCCRGRYTVAVQMELSRIVINENGQEQIIFLREVDGPRQFPIVIGLFEANSIERRVRGIVAQRPLTHDLLVNTIEALGGELQDVFITELRDHTYYAKLRVRFEGELIQIDSRPSDALAVAVTADVPIYVAEDVITEAMQS</sequence>
<dbReference type="AlphaFoldDB" id="E8QZI0"/>
<protein>
    <recommendedName>
        <fullName evidence="1">BFN domain-containing protein</fullName>
    </recommendedName>
</protein>
<proteinExistence type="predicted"/>
<evidence type="ECO:0000313" key="3">
    <source>
        <dbReference type="Proteomes" id="UP000008631"/>
    </source>
</evidence>
<evidence type="ECO:0000259" key="1">
    <source>
        <dbReference type="PROSITE" id="PS51658"/>
    </source>
</evidence>
<dbReference type="Gene3D" id="3.10.690.10">
    <property type="entry name" value="Bifunctional nuclease domain"/>
    <property type="match status" value="1"/>
</dbReference>
<dbReference type="Pfam" id="PF02577">
    <property type="entry name" value="BFN_dom"/>
    <property type="match status" value="1"/>
</dbReference>
<gene>
    <name evidence="2" type="ordered locus">Isop_0514</name>
</gene>
<dbReference type="InParanoid" id="E8QZI0"/>
<dbReference type="Proteomes" id="UP000008631">
    <property type="component" value="Chromosome"/>
</dbReference>
<evidence type="ECO:0000313" key="2">
    <source>
        <dbReference type="EMBL" id="ADV61107.1"/>
    </source>
</evidence>
<dbReference type="KEGG" id="ipa:Isop_0514"/>
<keyword evidence="3" id="KW-1185">Reference proteome</keyword>
<dbReference type="InterPro" id="IPR003729">
    <property type="entry name" value="Bi_nuclease_dom"/>
</dbReference>
<dbReference type="PANTHER" id="PTHR15160:SF1">
    <property type="entry name" value="VON HIPPEL-LINDAU DISEASE TUMOR SUPPRESSOR"/>
    <property type="match status" value="1"/>
</dbReference>